<keyword evidence="5 7" id="KW-1133">Transmembrane helix</keyword>
<dbReference type="Gene3D" id="1.10.3720.10">
    <property type="entry name" value="MetI-like"/>
    <property type="match status" value="1"/>
</dbReference>
<organism evidence="9 10">
    <name type="scientific">Thermobacillus xylanilyticus</name>
    <dbReference type="NCBI Taxonomy" id="76633"/>
    <lineage>
        <taxon>Bacteria</taxon>
        <taxon>Bacillati</taxon>
        <taxon>Bacillota</taxon>
        <taxon>Bacilli</taxon>
        <taxon>Bacillales</taxon>
        <taxon>Paenibacillaceae</taxon>
        <taxon>Thermobacillus</taxon>
    </lineage>
</organism>
<evidence type="ECO:0000256" key="1">
    <source>
        <dbReference type="ARBA" id="ARBA00004651"/>
    </source>
</evidence>
<feature type="transmembrane region" description="Helical" evidence="7">
    <location>
        <begin position="260"/>
        <end position="279"/>
    </location>
</feature>
<accession>A0ABM8V764</accession>
<keyword evidence="2 7" id="KW-0813">Transport</keyword>
<feature type="domain" description="ABC transmembrane type-1" evidence="8">
    <location>
        <begin position="89"/>
        <end position="279"/>
    </location>
</feature>
<evidence type="ECO:0000313" key="10">
    <source>
        <dbReference type="Proteomes" id="UP000681526"/>
    </source>
</evidence>
<gene>
    <name evidence="9" type="primary">txxe 3025-aglG</name>
    <name evidence="9" type="ORF">TXXE_15120</name>
</gene>
<keyword evidence="10" id="KW-1185">Reference proteome</keyword>
<dbReference type="Pfam" id="PF00528">
    <property type="entry name" value="BPD_transp_1"/>
    <property type="match status" value="1"/>
</dbReference>
<evidence type="ECO:0000256" key="5">
    <source>
        <dbReference type="ARBA" id="ARBA00022989"/>
    </source>
</evidence>
<comment type="caution">
    <text evidence="9">The sequence shown here is derived from an EMBL/GenBank/DDBJ whole genome shotgun (WGS) entry which is preliminary data.</text>
</comment>
<evidence type="ECO:0000256" key="3">
    <source>
        <dbReference type="ARBA" id="ARBA00022475"/>
    </source>
</evidence>
<evidence type="ECO:0000259" key="8">
    <source>
        <dbReference type="PROSITE" id="PS50928"/>
    </source>
</evidence>
<evidence type="ECO:0000256" key="2">
    <source>
        <dbReference type="ARBA" id="ARBA00022448"/>
    </source>
</evidence>
<feature type="transmembrane region" description="Helical" evidence="7">
    <location>
        <begin position="199"/>
        <end position="224"/>
    </location>
</feature>
<comment type="subcellular location">
    <subcellularLocation>
        <location evidence="1 7">Cell membrane</location>
        <topology evidence="1 7">Multi-pass membrane protein</topology>
    </subcellularLocation>
</comment>
<dbReference type="InterPro" id="IPR000515">
    <property type="entry name" value="MetI-like"/>
</dbReference>
<feature type="transmembrane region" description="Helical" evidence="7">
    <location>
        <begin position="25"/>
        <end position="46"/>
    </location>
</feature>
<dbReference type="SUPFAM" id="SSF161098">
    <property type="entry name" value="MetI-like"/>
    <property type="match status" value="1"/>
</dbReference>
<dbReference type="EMBL" id="CAJRAY010000080">
    <property type="protein sequence ID" value="CAG5091163.1"/>
    <property type="molecule type" value="Genomic_DNA"/>
</dbReference>
<proteinExistence type="inferred from homology"/>
<feature type="transmembrane region" description="Helical" evidence="7">
    <location>
        <begin position="93"/>
        <end position="112"/>
    </location>
</feature>
<protein>
    <submittedName>
        <fullName evidence="9">Integral membrane protein</fullName>
    </submittedName>
</protein>
<evidence type="ECO:0000256" key="7">
    <source>
        <dbReference type="RuleBase" id="RU363032"/>
    </source>
</evidence>
<evidence type="ECO:0000256" key="6">
    <source>
        <dbReference type="ARBA" id="ARBA00023136"/>
    </source>
</evidence>
<keyword evidence="6 7" id="KW-0472">Membrane</keyword>
<reference evidence="9 10" key="1">
    <citation type="submission" date="2021-04" db="EMBL/GenBank/DDBJ databases">
        <authorList>
            <person name="Rakotoarivonina H."/>
        </authorList>
    </citation>
    <scope>NUCLEOTIDE SEQUENCE [LARGE SCALE GENOMIC DNA]</scope>
    <source>
        <strain evidence="9 10">XE</strain>
    </source>
</reference>
<dbReference type="InterPro" id="IPR035906">
    <property type="entry name" value="MetI-like_sf"/>
</dbReference>
<dbReference type="PANTHER" id="PTHR43744">
    <property type="entry name" value="ABC TRANSPORTER PERMEASE PROTEIN MG189-RELATED-RELATED"/>
    <property type="match status" value="1"/>
</dbReference>
<evidence type="ECO:0000313" key="9">
    <source>
        <dbReference type="EMBL" id="CAG5091163.1"/>
    </source>
</evidence>
<dbReference type="PANTHER" id="PTHR43744:SF12">
    <property type="entry name" value="ABC TRANSPORTER PERMEASE PROTEIN MG189-RELATED"/>
    <property type="match status" value="1"/>
</dbReference>
<keyword evidence="4 7" id="KW-0812">Transmembrane</keyword>
<feature type="transmembrane region" description="Helical" evidence="7">
    <location>
        <begin position="124"/>
        <end position="146"/>
    </location>
</feature>
<dbReference type="CDD" id="cd06261">
    <property type="entry name" value="TM_PBP2"/>
    <property type="match status" value="1"/>
</dbReference>
<feature type="transmembrane region" description="Helical" evidence="7">
    <location>
        <begin position="158"/>
        <end position="178"/>
    </location>
</feature>
<dbReference type="PROSITE" id="PS50928">
    <property type="entry name" value="ABC_TM1"/>
    <property type="match status" value="1"/>
</dbReference>
<comment type="similarity">
    <text evidence="7">Belongs to the binding-protein-dependent transport system permease family.</text>
</comment>
<sequence>MMRSGRMVERGILSRYDFRRPGVKLVYGLVIVIIALMVVSMLNPIFVTLFNGLKTNAAVNSFPPTFFPDGWHWRNYREGWQFFDMPLYLRNTLLIFGGNAMVIFVVLGAAAFSLSHLRVPYKRAVTTFFLMTLFIPPTTYIIPNFVNIKELGLMNSFWAFWLPAGANAFYLLLLKTFMDGIHHELFEAARMDGASDWRCFSRIALPLSVPIYSTLAIFIFSTAWNDWFWPSLIMHKSTMYPLSTAIYKYVIGARQLDLNIRFAILSIVMIPPIAVFLLFQRFIMRGLQLGSVKG</sequence>
<keyword evidence="3" id="KW-1003">Cell membrane</keyword>
<dbReference type="Proteomes" id="UP000681526">
    <property type="component" value="Unassembled WGS sequence"/>
</dbReference>
<name>A0ABM8V764_THEXY</name>
<evidence type="ECO:0000256" key="4">
    <source>
        <dbReference type="ARBA" id="ARBA00022692"/>
    </source>
</evidence>